<protein>
    <recommendedName>
        <fullName evidence="5">LPXTG cell wall anchor domain-containing protein</fullName>
    </recommendedName>
</protein>
<dbReference type="AlphaFoldDB" id="A0A174SWN6"/>
<dbReference type="EMBL" id="CZBO01000002">
    <property type="protein sequence ID" value="CUQ00287.1"/>
    <property type="molecule type" value="Genomic_DNA"/>
</dbReference>
<evidence type="ECO:0000313" key="4">
    <source>
        <dbReference type="Proteomes" id="UP000095563"/>
    </source>
</evidence>
<accession>A0A174SWN6</accession>
<keyword evidence="1" id="KW-1133">Transmembrane helix</keyword>
<dbReference type="RefSeq" id="WP_055207456.1">
    <property type="nucleotide sequence ID" value="NZ_CZBO01000002.1"/>
</dbReference>
<organism evidence="3 4">
    <name type="scientific">Clostridium baratii</name>
    <dbReference type="NCBI Taxonomy" id="1561"/>
    <lineage>
        <taxon>Bacteria</taxon>
        <taxon>Bacillati</taxon>
        <taxon>Bacillota</taxon>
        <taxon>Clostridia</taxon>
        <taxon>Eubacteriales</taxon>
        <taxon>Clostridiaceae</taxon>
        <taxon>Clostridium</taxon>
    </lineage>
</organism>
<sequence length="240" mass="26476">MKKALKIFVILISLLLGISTNGMAKELPSYNITLDGDRIHFIYTKDNSDKFLQGKNMMPGDSVSGTLTIENHLKEPFNVFLRAERVGKKEKIDLAKVLNLVVNYNGNNVYNGSVSGEDGLRKDIYLGVVKPGERKTLEAKAILDGNATDNKYKNKKLDVNWVFTAIGTNDNSKIISNDNENTINDSTSSNNILQNGFNKIKAIIPKTGYNGMFGVGAILIILGIILLAIKVRNSRKEKAL</sequence>
<proteinExistence type="predicted"/>
<keyword evidence="2" id="KW-0732">Signal</keyword>
<feature type="signal peptide" evidence="2">
    <location>
        <begin position="1"/>
        <end position="24"/>
    </location>
</feature>
<feature type="chain" id="PRO_5008033249" description="LPXTG cell wall anchor domain-containing protein" evidence="2">
    <location>
        <begin position="25"/>
        <end position="240"/>
    </location>
</feature>
<keyword evidence="1" id="KW-0472">Membrane</keyword>
<dbReference type="Proteomes" id="UP000095563">
    <property type="component" value="Unassembled WGS sequence"/>
</dbReference>
<evidence type="ECO:0000256" key="1">
    <source>
        <dbReference type="SAM" id="Phobius"/>
    </source>
</evidence>
<reference evidence="3 4" key="1">
    <citation type="submission" date="2015-09" db="EMBL/GenBank/DDBJ databases">
        <authorList>
            <consortium name="Pathogen Informatics"/>
        </authorList>
    </citation>
    <scope>NUCLEOTIDE SEQUENCE [LARGE SCALE GENOMIC DNA]</scope>
    <source>
        <strain evidence="3 4">2789STDY5834956</strain>
    </source>
</reference>
<keyword evidence="1" id="KW-0812">Transmembrane</keyword>
<evidence type="ECO:0000313" key="3">
    <source>
        <dbReference type="EMBL" id="CUQ00287.1"/>
    </source>
</evidence>
<name>A0A174SWN6_9CLOT</name>
<gene>
    <name evidence="3" type="ORF">ERS852568_01513</name>
</gene>
<evidence type="ECO:0008006" key="5">
    <source>
        <dbReference type="Google" id="ProtNLM"/>
    </source>
</evidence>
<evidence type="ECO:0000256" key="2">
    <source>
        <dbReference type="SAM" id="SignalP"/>
    </source>
</evidence>
<feature type="transmembrane region" description="Helical" evidence="1">
    <location>
        <begin position="208"/>
        <end position="229"/>
    </location>
</feature>